<dbReference type="PRINTS" id="PR00959">
    <property type="entry name" value="MEVGALKINASE"/>
</dbReference>
<dbReference type="InterPro" id="IPR020568">
    <property type="entry name" value="Ribosomal_Su5_D2-typ_SF"/>
</dbReference>
<dbReference type="EMBL" id="KV784379">
    <property type="protein sequence ID" value="OEU08756.1"/>
    <property type="molecule type" value="Genomic_DNA"/>
</dbReference>
<dbReference type="GO" id="GO:0009507">
    <property type="term" value="C:chloroplast"/>
    <property type="evidence" value="ECO:0007669"/>
    <property type="project" value="UniProtKB-SubCell"/>
</dbReference>
<dbReference type="PRINTS" id="PR00473">
    <property type="entry name" value="GALCTOKINASE"/>
</dbReference>
<keyword evidence="8" id="KW-1185">Reference proteome</keyword>
<keyword evidence="7" id="KW-0418">Kinase</keyword>
<evidence type="ECO:0000259" key="5">
    <source>
        <dbReference type="Pfam" id="PF08544"/>
    </source>
</evidence>
<dbReference type="InterPro" id="IPR013750">
    <property type="entry name" value="GHMP_kinase_C_dom"/>
</dbReference>
<keyword evidence="3" id="KW-0067">ATP-binding</keyword>
<keyword evidence="2" id="KW-0547">Nucleotide-binding</keyword>
<dbReference type="InterPro" id="IPR014721">
    <property type="entry name" value="Ribsml_uS5_D2-typ_fold_subgr"/>
</dbReference>
<keyword evidence="7" id="KW-0808">Transferase</keyword>
<dbReference type="InParanoid" id="A0A1E7ESC6"/>
<dbReference type="Gene3D" id="3.30.70.890">
    <property type="entry name" value="GHMP kinase, C-terminal domain"/>
    <property type="match status" value="1"/>
</dbReference>
<feature type="compositionally biased region" description="Basic and acidic residues" evidence="4">
    <location>
        <begin position="85"/>
        <end position="94"/>
    </location>
</feature>
<dbReference type="GO" id="GO:0006012">
    <property type="term" value="P:galactose metabolic process"/>
    <property type="evidence" value="ECO:0007669"/>
    <property type="project" value="InterPro"/>
</dbReference>
<dbReference type="GO" id="GO:0005524">
    <property type="term" value="F:ATP binding"/>
    <property type="evidence" value="ECO:0007669"/>
    <property type="project" value="UniProtKB-KW"/>
</dbReference>
<evidence type="ECO:0000256" key="1">
    <source>
        <dbReference type="ARBA" id="ARBA00004229"/>
    </source>
</evidence>
<dbReference type="InterPro" id="IPR019741">
    <property type="entry name" value="Galactokinase_CS"/>
</dbReference>
<dbReference type="InterPro" id="IPR036554">
    <property type="entry name" value="GHMP_kinase_C_sf"/>
</dbReference>
<dbReference type="Gene3D" id="3.30.230.10">
    <property type="match status" value="2"/>
</dbReference>
<dbReference type="PANTHER" id="PTHR10457">
    <property type="entry name" value="MEVALONATE KINASE/GALACTOKINASE"/>
    <property type="match status" value="1"/>
</dbReference>
<feature type="domain" description="Galactokinase N-terminal" evidence="6">
    <location>
        <begin position="25"/>
        <end position="70"/>
    </location>
</feature>
<dbReference type="Pfam" id="PF10509">
    <property type="entry name" value="GalKase_gal_bdg"/>
    <property type="match status" value="1"/>
</dbReference>
<dbReference type="OrthoDB" id="187738at2759"/>
<evidence type="ECO:0000256" key="2">
    <source>
        <dbReference type="ARBA" id="ARBA00022741"/>
    </source>
</evidence>
<dbReference type="AlphaFoldDB" id="A0A1E7ESC6"/>
<dbReference type="GO" id="GO:0005829">
    <property type="term" value="C:cytosol"/>
    <property type="evidence" value="ECO:0007669"/>
    <property type="project" value="TreeGrafter"/>
</dbReference>
<comment type="subcellular location">
    <subcellularLocation>
        <location evidence="1">Plastid</location>
        <location evidence="1">Chloroplast</location>
    </subcellularLocation>
</comment>
<dbReference type="Pfam" id="PF08544">
    <property type="entry name" value="GHMP_kinases_C"/>
    <property type="match status" value="1"/>
</dbReference>
<sequence>MTTTTTIAMASSSVVSPLMTSMLTTFQERYGMPATHIITAPGRVNLIGEHIDYAGYSVLPMAISKIVHVAFCYCHNENGNENESSEQHEGKNENESNEESSFIEIHHVNNVSFPPGRFSTDPALPIPNDDTHHACLETLADICRQAEGYIGTMGGGMDQAISVCGNARLVSFSPTVKTEKVILPDDAVFVIAHSLTNAEKAIDAHLSYNKRVVEMMLSCKVLGVQLKLPNVLQLKTFKQVQEAYALKIECATVNLDDMATLVTSQLHSGGYSYVDIAAILSPSCDDENIDIDDAWTTWFPHASSEELVWIGNVKKSASTYALQERALHVYQEALRVHAFADACRRNNSFGIESKYDFVKGKNMKPLLEMLGDLMNSSHTSCKDLYDCSSTELDTLVKTCLDLGAVGSRLTGAGWGGSTVSLVAQENVEDFMNSLKETFYATHILEKNQHFNDICFAAVPTSGVSIYNVRT</sequence>
<gene>
    <name evidence="7" type="primary">GALK2_1</name>
    <name evidence="7" type="ORF">FRACYDRAFT_264529</name>
</gene>
<proteinExistence type="predicted"/>
<protein>
    <submittedName>
        <fullName evidence="7">Putative galactokinase</fullName>
    </submittedName>
</protein>
<dbReference type="KEGG" id="fcy:FRACYDRAFT_264529"/>
<dbReference type="Proteomes" id="UP000095751">
    <property type="component" value="Unassembled WGS sequence"/>
</dbReference>
<evidence type="ECO:0000313" key="7">
    <source>
        <dbReference type="EMBL" id="OEU08756.1"/>
    </source>
</evidence>
<organism evidence="7 8">
    <name type="scientific">Fragilariopsis cylindrus CCMP1102</name>
    <dbReference type="NCBI Taxonomy" id="635003"/>
    <lineage>
        <taxon>Eukaryota</taxon>
        <taxon>Sar</taxon>
        <taxon>Stramenopiles</taxon>
        <taxon>Ochrophyta</taxon>
        <taxon>Bacillariophyta</taxon>
        <taxon>Bacillariophyceae</taxon>
        <taxon>Bacillariophycidae</taxon>
        <taxon>Bacillariales</taxon>
        <taxon>Bacillariaceae</taxon>
        <taxon>Fragilariopsis</taxon>
    </lineage>
</organism>
<accession>A0A1E7ESC6</accession>
<dbReference type="SUPFAM" id="SSF55060">
    <property type="entry name" value="GHMP Kinase, C-terminal domain"/>
    <property type="match status" value="1"/>
</dbReference>
<dbReference type="GO" id="GO:0004335">
    <property type="term" value="F:galactokinase activity"/>
    <property type="evidence" value="ECO:0007669"/>
    <property type="project" value="InterPro"/>
</dbReference>
<dbReference type="InterPro" id="IPR000705">
    <property type="entry name" value="Galactokinase"/>
</dbReference>
<evidence type="ECO:0000259" key="6">
    <source>
        <dbReference type="Pfam" id="PF10509"/>
    </source>
</evidence>
<evidence type="ECO:0000313" key="8">
    <source>
        <dbReference type="Proteomes" id="UP000095751"/>
    </source>
</evidence>
<evidence type="ECO:0000256" key="4">
    <source>
        <dbReference type="SAM" id="MobiDB-lite"/>
    </source>
</evidence>
<reference evidence="7 8" key="1">
    <citation type="submission" date="2016-09" db="EMBL/GenBank/DDBJ databases">
        <title>Extensive genetic diversity and differential bi-allelic expression allows diatom success in the polar Southern Ocean.</title>
        <authorList>
            <consortium name="DOE Joint Genome Institute"/>
            <person name="Mock T."/>
            <person name="Otillar R.P."/>
            <person name="Strauss J."/>
            <person name="Dupont C."/>
            <person name="Frickenhaus S."/>
            <person name="Maumus F."/>
            <person name="Mcmullan M."/>
            <person name="Sanges R."/>
            <person name="Schmutz J."/>
            <person name="Toseland A."/>
            <person name="Valas R."/>
            <person name="Veluchamy A."/>
            <person name="Ward B.J."/>
            <person name="Allen A."/>
            <person name="Barry K."/>
            <person name="Falciatore A."/>
            <person name="Ferrante M."/>
            <person name="Fortunato A.E."/>
            <person name="Gloeckner G."/>
            <person name="Gruber A."/>
            <person name="Hipkin R."/>
            <person name="Janech M."/>
            <person name="Kroth P."/>
            <person name="Leese F."/>
            <person name="Lindquist E."/>
            <person name="Lyon B.R."/>
            <person name="Martin J."/>
            <person name="Mayer C."/>
            <person name="Parker M."/>
            <person name="Quesneville H."/>
            <person name="Raymond J."/>
            <person name="Uhlig C."/>
            <person name="Valentin K.U."/>
            <person name="Worden A.Z."/>
            <person name="Armbrust E.V."/>
            <person name="Bowler C."/>
            <person name="Green B."/>
            <person name="Moulton V."/>
            <person name="Van Oosterhout C."/>
            <person name="Grigoriev I."/>
        </authorList>
    </citation>
    <scope>NUCLEOTIDE SEQUENCE [LARGE SCALE GENOMIC DNA]</scope>
    <source>
        <strain evidence="7 8">CCMP1102</strain>
    </source>
</reference>
<dbReference type="PANTHER" id="PTHR10457:SF7">
    <property type="entry name" value="GALACTOKINASE-RELATED"/>
    <property type="match status" value="1"/>
</dbReference>
<dbReference type="PIRSF" id="PIRSF000530">
    <property type="entry name" value="Galactokinase"/>
    <property type="match status" value="1"/>
</dbReference>
<dbReference type="SUPFAM" id="SSF54211">
    <property type="entry name" value="Ribosomal protein S5 domain 2-like"/>
    <property type="match status" value="1"/>
</dbReference>
<feature type="domain" description="GHMP kinase C-terminal" evidence="5">
    <location>
        <begin position="367"/>
        <end position="439"/>
    </location>
</feature>
<evidence type="ECO:0000256" key="3">
    <source>
        <dbReference type="ARBA" id="ARBA00022840"/>
    </source>
</evidence>
<feature type="region of interest" description="Disordered" evidence="4">
    <location>
        <begin position="80"/>
        <end position="99"/>
    </location>
</feature>
<name>A0A1E7ESC6_9STRA</name>
<dbReference type="PROSITE" id="PS00106">
    <property type="entry name" value="GALACTOKINASE"/>
    <property type="match status" value="1"/>
</dbReference>
<dbReference type="InterPro" id="IPR006206">
    <property type="entry name" value="Mevalonate/galactokinase"/>
</dbReference>
<dbReference type="InterPro" id="IPR019539">
    <property type="entry name" value="GalKase_N"/>
</dbReference>